<gene>
    <name evidence="1" type="ORF">ACFPIJ_64070</name>
</gene>
<name>A0ABV9WJL2_9ACTN</name>
<dbReference type="RefSeq" id="WP_380129370.1">
    <property type="nucleotide sequence ID" value="NZ_JBHSIU010000131.1"/>
</dbReference>
<comment type="caution">
    <text evidence="1">The sequence shown here is derived from an EMBL/GenBank/DDBJ whole genome shotgun (WGS) entry which is preliminary data.</text>
</comment>
<evidence type="ECO:0000313" key="2">
    <source>
        <dbReference type="Proteomes" id="UP001595912"/>
    </source>
</evidence>
<evidence type="ECO:0000313" key="1">
    <source>
        <dbReference type="EMBL" id="MFC5008683.1"/>
    </source>
</evidence>
<sequence length="43" mass="4718">MAGFPRGTFTVRWCAMCRPAVLAPAPAWSLFAQRGVRHGRSTV</sequence>
<dbReference type="EMBL" id="JBHSIU010000131">
    <property type="protein sequence ID" value="MFC5008683.1"/>
    <property type="molecule type" value="Genomic_DNA"/>
</dbReference>
<accession>A0ABV9WJL2</accession>
<protein>
    <submittedName>
        <fullName evidence="1">Uncharacterized protein</fullName>
    </submittedName>
</protein>
<organism evidence="1 2">
    <name type="scientific">Dactylosporangium cerinum</name>
    <dbReference type="NCBI Taxonomy" id="1434730"/>
    <lineage>
        <taxon>Bacteria</taxon>
        <taxon>Bacillati</taxon>
        <taxon>Actinomycetota</taxon>
        <taxon>Actinomycetes</taxon>
        <taxon>Micromonosporales</taxon>
        <taxon>Micromonosporaceae</taxon>
        <taxon>Dactylosporangium</taxon>
    </lineage>
</organism>
<keyword evidence="2" id="KW-1185">Reference proteome</keyword>
<dbReference type="Proteomes" id="UP001595912">
    <property type="component" value="Unassembled WGS sequence"/>
</dbReference>
<reference evidence="2" key="1">
    <citation type="journal article" date="2019" name="Int. J. Syst. Evol. Microbiol.">
        <title>The Global Catalogue of Microorganisms (GCM) 10K type strain sequencing project: providing services to taxonomists for standard genome sequencing and annotation.</title>
        <authorList>
            <consortium name="The Broad Institute Genomics Platform"/>
            <consortium name="The Broad Institute Genome Sequencing Center for Infectious Disease"/>
            <person name="Wu L."/>
            <person name="Ma J."/>
        </authorList>
    </citation>
    <scope>NUCLEOTIDE SEQUENCE [LARGE SCALE GENOMIC DNA]</scope>
    <source>
        <strain evidence="2">CGMCC 4.7152</strain>
    </source>
</reference>
<proteinExistence type="predicted"/>